<dbReference type="GO" id="GO:0050664">
    <property type="term" value="F:oxidoreductase activity, acting on NAD(P)H, oxygen as acceptor"/>
    <property type="evidence" value="ECO:0007669"/>
    <property type="project" value="TreeGrafter"/>
</dbReference>
<dbReference type="AlphaFoldDB" id="A0A4P9XWY3"/>
<dbReference type="GO" id="GO:0016616">
    <property type="term" value="F:oxidoreductase activity, acting on the CH-OH group of donors, NAD or NADP as acceptor"/>
    <property type="evidence" value="ECO:0007669"/>
    <property type="project" value="UniProtKB-ARBA"/>
</dbReference>
<dbReference type="PANTHER" id="PTHR43008">
    <property type="entry name" value="BENZIL REDUCTASE"/>
    <property type="match status" value="1"/>
</dbReference>
<dbReference type="PRINTS" id="PR00080">
    <property type="entry name" value="SDRFAMILY"/>
</dbReference>
<evidence type="ECO:0000313" key="4">
    <source>
        <dbReference type="EMBL" id="RKP10171.1"/>
    </source>
</evidence>
<name>A0A4P9XWY3_9FUNG</name>
<dbReference type="InterPro" id="IPR002347">
    <property type="entry name" value="SDR_fam"/>
</dbReference>
<sequence>MTVLLITGASRGIGYACVLRALSLPDVRVFGVARSSEHLAALAETAGQPDRFAWFAGDVTDRAVCARILDECLNRFGRLDAVIQNAGTLQPIAKIADADVDAWRSLFEINFFSVLELTRLVLPELRKSKGAIVMVSSGAANYGYTAWGAYGSSKAALKHLTMTLTAEETDVTAMGLSPGRVDTEMQAVLRAEGKAAMDPSDYQSFKEAKETGQLVKPEDCARSLVALAVGGRGGSWRGFEGKWNERSVQQLAAQVFGRTQRLDMPQK</sequence>
<gene>
    <name evidence="4" type="ORF">THASP1DRAFT_28046</name>
</gene>
<dbReference type="Pfam" id="PF00106">
    <property type="entry name" value="adh_short"/>
    <property type="match status" value="1"/>
</dbReference>
<dbReference type="EMBL" id="KZ992466">
    <property type="protein sequence ID" value="RKP10171.1"/>
    <property type="molecule type" value="Genomic_DNA"/>
</dbReference>
<accession>A0A4P9XWY3</accession>
<keyword evidence="2" id="KW-0560">Oxidoreductase</keyword>
<organism evidence="4 5">
    <name type="scientific">Thamnocephalis sphaerospora</name>
    <dbReference type="NCBI Taxonomy" id="78915"/>
    <lineage>
        <taxon>Eukaryota</taxon>
        <taxon>Fungi</taxon>
        <taxon>Fungi incertae sedis</taxon>
        <taxon>Zoopagomycota</taxon>
        <taxon>Zoopagomycotina</taxon>
        <taxon>Zoopagomycetes</taxon>
        <taxon>Zoopagales</taxon>
        <taxon>Sigmoideomycetaceae</taxon>
        <taxon>Thamnocephalis</taxon>
    </lineage>
</organism>
<evidence type="ECO:0000256" key="3">
    <source>
        <dbReference type="RuleBase" id="RU000363"/>
    </source>
</evidence>
<keyword evidence="5" id="KW-1185">Reference proteome</keyword>
<proteinExistence type="inferred from homology"/>
<evidence type="ECO:0000313" key="5">
    <source>
        <dbReference type="Proteomes" id="UP000271241"/>
    </source>
</evidence>
<dbReference type="InterPro" id="IPR036291">
    <property type="entry name" value="NAD(P)-bd_dom_sf"/>
</dbReference>
<dbReference type="SUPFAM" id="SSF51735">
    <property type="entry name" value="NAD(P)-binding Rossmann-fold domains"/>
    <property type="match status" value="1"/>
</dbReference>
<dbReference type="Proteomes" id="UP000271241">
    <property type="component" value="Unassembled WGS sequence"/>
</dbReference>
<dbReference type="STRING" id="78915.A0A4P9XWY3"/>
<reference evidence="5" key="1">
    <citation type="journal article" date="2018" name="Nat. Microbiol.">
        <title>Leveraging single-cell genomics to expand the fungal tree of life.</title>
        <authorList>
            <person name="Ahrendt S.R."/>
            <person name="Quandt C.A."/>
            <person name="Ciobanu D."/>
            <person name="Clum A."/>
            <person name="Salamov A."/>
            <person name="Andreopoulos B."/>
            <person name="Cheng J.F."/>
            <person name="Woyke T."/>
            <person name="Pelin A."/>
            <person name="Henrissat B."/>
            <person name="Reynolds N.K."/>
            <person name="Benny G.L."/>
            <person name="Smith M.E."/>
            <person name="James T.Y."/>
            <person name="Grigoriev I.V."/>
        </authorList>
    </citation>
    <scope>NUCLEOTIDE SEQUENCE [LARGE SCALE GENOMIC DNA]</scope>
    <source>
        <strain evidence="5">RSA 1356</strain>
    </source>
</reference>
<evidence type="ECO:0000256" key="2">
    <source>
        <dbReference type="ARBA" id="ARBA00023002"/>
    </source>
</evidence>
<evidence type="ECO:0008006" key="6">
    <source>
        <dbReference type="Google" id="ProtNLM"/>
    </source>
</evidence>
<comment type="similarity">
    <text evidence="1 3">Belongs to the short-chain dehydrogenases/reductases (SDR) family.</text>
</comment>
<dbReference type="PRINTS" id="PR00081">
    <property type="entry name" value="GDHRDH"/>
</dbReference>
<dbReference type="PANTHER" id="PTHR43008:SF8">
    <property type="entry name" value="BENZIL REDUCTASE ((S)-BENZOIN FORMING) IRC24"/>
    <property type="match status" value="1"/>
</dbReference>
<evidence type="ECO:0000256" key="1">
    <source>
        <dbReference type="ARBA" id="ARBA00006484"/>
    </source>
</evidence>
<dbReference type="Gene3D" id="3.40.50.720">
    <property type="entry name" value="NAD(P)-binding Rossmann-like Domain"/>
    <property type="match status" value="1"/>
</dbReference>
<protein>
    <recommendedName>
        <fullName evidence="6">Short-chain dehydrogenase</fullName>
    </recommendedName>
</protein>
<dbReference type="OrthoDB" id="153074at2759"/>